<name>A0ABN7SNA6_OIKDI</name>
<evidence type="ECO:0000313" key="1">
    <source>
        <dbReference type="EMBL" id="CAG5099808.1"/>
    </source>
</evidence>
<protein>
    <submittedName>
        <fullName evidence="1">Oidioi.mRNA.OKI2018_I69.XSR.g16696.t1.cds</fullName>
    </submittedName>
</protein>
<evidence type="ECO:0000313" key="2">
    <source>
        <dbReference type="Proteomes" id="UP001158576"/>
    </source>
</evidence>
<accession>A0ABN7SNA6</accession>
<proteinExistence type="predicted"/>
<dbReference type="Proteomes" id="UP001158576">
    <property type="component" value="Chromosome XSR"/>
</dbReference>
<gene>
    <name evidence="1" type="ORF">OKIOD_LOCUS8254</name>
</gene>
<sequence length="102" mass="11971">MSSQHRRSLPFIRSFFRSRTGATVYEPTYKLLPDEKPNLEVIRFVLTSVLKNVPTVIDTSFVTKITSEIHDRVKLMMPKRYRFIIQDLRFKKPSIINTAISI</sequence>
<reference evidence="1 2" key="1">
    <citation type="submission" date="2021-04" db="EMBL/GenBank/DDBJ databases">
        <authorList>
            <person name="Bliznina A."/>
        </authorList>
    </citation>
    <scope>NUCLEOTIDE SEQUENCE [LARGE SCALE GENOMIC DNA]</scope>
</reference>
<dbReference type="EMBL" id="OU015569">
    <property type="protein sequence ID" value="CAG5099808.1"/>
    <property type="molecule type" value="Genomic_DNA"/>
</dbReference>
<organism evidence="1 2">
    <name type="scientific">Oikopleura dioica</name>
    <name type="common">Tunicate</name>
    <dbReference type="NCBI Taxonomy" id="34765"/>
    <lineage>
        <taxon>Eukaryota</taxon>
        <taxon>Metazoa</taxon>
        <taxon>Chordata</taxon>
        <taxon>Tunicata</taxon>
        <taxon>Appendicularia</taxon>
        <taxon>Copelata</taxon>
        <taxon>Oikopleuridae</taxon>
        <taxon>Oikopleura</taxon>
    </lineage>
</organism>
<keyword evidence="2" id="KW-1185">Reference proteome</keyword>